<feature type="compositionally biased region" description="Pro residues" evidence="1">
    <location>
        <begin position="320"/>
        <end position="331"/>
    </location>
</feature>
<comment type="caution">
    <text evidence="3">The sequence shown here is derived from an EMBL/GenBank/DDBJ whole genome shotgun (WGS) entry which is preliminary data.</text>
</comment>
<gene>
    <name evidence="3" type="ORF">DFR67_1336</name>
</gene>
<dbReference type="AlphaFoldDB" id="A0A318RRV0"/>
<reference evidence="3 4" key="1">
    <citation type="submission" date="2018-06" db="EMBL/GenBank/DDBJ databases">
        <title>Genomic Encyclopedia of Type Strains, Phase IV (KMG-IV): sequencing the most valuable type-strain genomes for metagenomic binning, comparative biology and taxonomic classification.</title>
        <authorList>
            <person name="Goeker M."/>
        </authorList>
    </citation>
    <scope>NUCLEOTIDE SEQUENCE [LARGE SCALE GENOMIC DNA]</scope>
    <source>
        <strain evidence="3 4">DSM 45521</strain>
    </source>
</reference>
<evidence type="ECO:0000256" key="2">
    <source>
        <dbReference type="SAM" id="Phobius"/>
    </source>
</evidence>
<keyword evidence="2" id="KW-1133">Transmembrane helix</keyword>
<keyword evidence="4" id="KW-1185">Reference proteome</keyword>
<sequence>MANKTELAGEGERRHRLSVVTVTGTDPDDGEVRARGHLAAPLLAEIRGALADLTSAAGWPAFVLVRLDDTGLRASAVDAETGERLIELSEPLVEPAALDRMLADHLVRNGRAKSPQTRSEALELIGLMPLVRIKLAGASGAFVIGRNSVGLVRVTHHDLDEALAPALSRAASLARSVAMGSPQRVTSVVVMPGHTRWPGLLEGLTAAMGSQRVGRLPVVALRAVPLRQSLGRHDAEWSTNPDAGAIAPNRRTRFYLPAPAAPDPEQAKKIRTQNRKVLAGAVAAALIAIGGAAAWAAPWQGSEHVESRPLSIERVLEGPADPPSPTIPAPQAPSSTRAVPAAPVAPPTTVIPPIDTARALAPAVQYEAPAAPPPSAPRQESQAPPPPRQAPPAPAPRTLPNPIPGLPPILLP</sequence>
<feature type="transmembrane region" description="Helical" evidence="2">
    <location>
        <begin position="277"/>
        <end position="297"/>
    </location>
</feature>
<evidence type="ECO:0000313" key="3">
    <source>
        <dbReference type="EMBL" id="PYE11706.1"/>
    </source>
</evidence>
<feature type="compositionally biased region" description="Low complexity" evidence="1">
    <location>
        <begin position="332"/>
        <end position="342"/>
    </location>
</feature>
<dbReference type="Proteomes" id="UP000247591">
    <property type="component" value="Unassembled WGS sequence"/>
</dbReference>
<evidence type="ECO:0000313" key="4">
    <source>
        <dbReference type="Proteomes" id="UP000247591"/>
    </source>
</evidence>
<protein>
    <submittedName>
        <fullName evidence="3">Uncharacterized protein</fullName>
    </submittedName>
</protein>
<feature type="compositionally biased region" description="Pro residues" evidence="1">
    <location>
        <begin position="383"/>
        <end position="412"/>
    </location>
</feature>
<keyword evidence="2" id="KW-0812">Transmembrane</keyword>
<keyword evidence="2" id="KW-0472">Membrane</keyword>
<feature type="region of interest" description="Disordered" evidence="1">
    <location>
        <begin position="362"/>
        <end position="412"/>
    </location>
</feature>
<organism evidence="3 4">
    <name type="scientific">Williamsia limnetica</name>
    <dbReference type="NCBI Taxonomy" id="882452"/>
    <lineage>
        <taxon>Bacteria</taxon>
        <taxon>Bacillati</taxon>
        <taxon>Actinomycetota</taxon>
        <taxon>Actinomycetes</taxon>
        <taxon>Mycobacteriales</taxon>
        <taxon>Nocardiaceae</taxon>
        <taxon>Williamsia</taxon>
    </lineage>
</organism>
<name>A0A318RRV0_WILLI</name>
<evidence type="ECO:0000256" key="1">
    <source>
        <dbReference type="SAM" id="MobiDB-lite"/>
    </source>
</evidence>
<dbReference type="EMBL" id="QJSP01000033">
    <property type="protein sequence ID" value="PYE11706.1"/>
    <property type="molecule type" value="Genomic_DNA"/>
</dbReference>
<accession>A0A318RRV0</accession>
<proteinExistence type="predicted"/>
<feature type="region of interest" description="Disordered" evidence="1">
    <location>
        <begin position="315"/>
        <end position="350"/>
    </location>
</feature>